<gene>
    <name evidence="2" type="ORF">EUX98_g9238</name>
</gene>
<evidence type="ECO:0000313" key="3">
    <source>
        <dbReference type="Proteomes" id="UP000308730"/>
    </source>
</evidence>
<evidence type="ECO:0000256" key="1">
    <source>
        <dbReference type="SAM" id="MobiDB-lite"/>
    </source>
</evidence>
<feature type="region of interest" description="Disordered" evidence="1">
    <location>
        <begin position="129"/>
        <end position="162"/>
    </location>
</feature>
<dbReference type="Proteomes" id="UP000308730">
    <property type="component" value="Unassembled WGS sequence"/>
</dbReference>
<accession>A0A4S4LWF4</accession>
<protein>
    <submittedName>
        <fullName evidence="2">Uncharacterized protein</fullName>
    </submittedName>
</protein>
<dbReference type="AlphaFoldDB" id="A0A4S4LWF4"/>
<reference evidence="2 3" key="1">
    <citation type="submission" date="2019-02" db="EMBL/GenBank/DDBJ databases">
        <title>Genome sequencing of the rare red list fungi Antrodiella citrinella (Flaviporus citrinellus).</title>
        <authorList>
            <person name="Buettner E."/>
            <person name="Kellner H."/>
        </authorList>
    </citation>
    <scope>NUCLEOTIDE SEQUENCE [LARGE SCALE GENOMIC DNA]</scope>
    <source>
        <strain evidence="2 3">DSM 108506</strain>
    </source>
</reference>
<name>A0A4S4LWF4_9APHY</name>
<feature type="compositionally biased region" description="Acidic residues" evidence="1">
    <location>
        <begin position="137"/>
        <end position="162"/>
    </location>
</feature>
<sequence>MAGSRKRSADEAGAETGPSTKVPRTATKGKPKAKKGPKTNLAPSEFKARALPLHVNLTHTPPSIPDEDTDNATSADPGFVGTTALLPSVFSTGSYGWKGNKRITVEVENRETGEKEKVNVMVTINATVMGSKNAGENDAEDDVEHDPQDEDESAAAEVDTAE</sequence>
<proteinExistence type="predicted"/>
<dbReference type="EMBL" id="SGPM01000701">
    <property type="protein sequence ID" value="THH16832.1"/>
    <property type="molecule type" value="Genomic_DNA"/>
</dbReference>
<feature type="region of interest" description="Disordered" evidence="1">
    <location>
        <begin position="1"/>
        <end position="79"/>
    </location>
</feature>
<feature type="compositionally biased region" description="Basic residues" evidence="1">
    <location>
        <begin position="27"/>
        <end position="37"/>
    </location>
</feature>
<organism evidence="2 3">
    <name type="scientific">Antrodiella citrinella</name>
    <dbReference type="NCBI Taxonomy" id="2447956"/>
    <lineage>
        <taxon>Eukaryota</taxon>
        <taxon>Fungi</taxon>
        <taxon>Dikarya</taxon>
        <taxon>Basidiomycota</taxon>
        <taxon>Agaricomycotina</taxon>
        <taxon>Agaricomycetes</taxon>
        <taxon>Polyporales</taxon>
        <taxon>Steccherinaceae</taxon>
        <taxon>Antrodiella</taxon>
    </lineage>
</organism>
<keyword evidence="3" id="KW-1185">Reference proteome</keyword>
<comment type="caution">
    <text evidence="2">The sequence shown here is derived from an EMBL/GenBank/DDBJ whole genome shotgun (WGS) entry which is preliminary data.</text>
</comment>
<evidence type="ECO:0000313" key="2">
    <source>
        <dbReference type="EMBL" id="THH16832.1"/>
    </source>
</evidence>
<dbReference type="OrthoDB" id="2497589at2759"/>